<dbReference type="PROSITE" id="PS01295">
    <property type="entry name" value="ISPD"/>
    <property type="match status" value="1"/>
</dbReference>
<dbReference type="EMBL" id="UINC01188825">
    <property type="protein sequence ID" value="SVE02231.1"/>
    <property type="molecule type" value="Genomic_DNA"/>
</dbReference>
<feature type="non-terminal residue" evidence="3">
    <location>
        <position position="161"/>
    </location>
</feature>
<name>A0A383A3M8_9ZZZZ</name>
<accession>A0A383A3M8</accession>
<dbReference type="Pfam" id="PF01128">
    <property type="entry name" value="IspD"/>
    <property type="match status" value="1"/>
</dbReference>
<dbReference type="InterPro" id="IPR050088">
    <property type="entry name" value="IspD/TarI_cytidylyltransf_bact"/>
</dbReference>
<gene>
    <name evidence="3" type="ORF">METZ01_LOCUS455085</name>
</gene>
<keyword evidence="2" id="KW-0548">Nucleotidyltransferase</keyword>
<dbReference type="GO" id="GO:0008299">
    <property type="term" value="P:isoprenoid biosynthetic process"/>
    <property type="evidence" value="ECO:0007669"/>
    <property type="project" value="InterPro"/>
</dbReference>
<dbReference type="Gene3D" id="3.90.550.10">
    <property type="entry name" value="Spore Coat Polysaccharide Biosynthesis Protein SpsA, Chain A"/>
    <property type="match status" value="1"/>
</dbReference>
<reference evidence="3" key="1">
    <citation type="submission" date="2018-05" db="EMBL/GenBank/DDBJ databases">
        <authorList>
            <person name="Lanie J.A."/>
            <person name="Ng W.-L."/>
            <person name="Kazmierczak K.M."/>
            <person name="Andrzejewski T.M."/>
            <person name="Davidsen T.M."/>
            <person name="Wayne K.J."/>
            <person name="Tettelin H."/>
            <person name="Glass J.I."/>
            <person name="Rusch D."/>
            <person name="Podicherti R."/>
            <person name="Tsui H.-C.T."/>
            <person name="Winkler M.E."/>
        </authorList>
    </citation>
    <scope>NUCLEOTIDE SEQUENCE</scope>
</reference>
<evidence type="ECO:0000256" key="2">
    <source>
        <dbReference type="ARBA" id="ARBA00022695"/>
    </source>
</evidence>
<dbReference type="SUPFAM" id="SSF53448">
    <property type="entry name" value="Nucleotide-diphospho-sugar transferases"/>
    <property type="match status" value="1"/>
</dbReference>
<evidence type="ECO:0008006" key="4">
    <source>
        <dbReference type="Google" id="ProtNLM"/>
    </source>
</evidence>
<dbReference type="AlphaFoldDB" id="A0A383A3M8"/>
<evidence type="ECO:0000313" key="3">
    <source>
        <dbReference type="EMBL" id="SVE02231.1"/>
    </source>
</evidence>
<evidence type="ECO:0000256" key="1">
    <source>
        <dbReference type="ARBA" id="ARBA00022679"/>
    </source>
</evidence>
<feature type="non-terminal residue" evidence="3">
    <location>
        <position position="1"/>
    </location>
</feature>
<protein>
    <recommendedName>
        <fullName evidence="4">2-C-methyl-D-erythritol 4-phosphate cytidylyltransferase</fullName>
    </recommendedName>
</protein>
<dbReference type="PANTHER" id="PTHR32125:SF4">
    <property type="entry name" value="2-C-METHYL-D-ERYTHRITOL 4-PHOSPHATE CYTIDYLYLTRANSFERASE, CHLOROPLASTIC"/>
    <property type="match status" value="1"/>
</dbReference>
<dbReference type="InterPro" id="IPR034683">
    <property type="entry name" value="IspD/TarI"/>
</dbReference>
<dbReference type="PANTHER" id="PTHR32125">
    <property type="entry name" value="2-C-METHYL-D-ERYTHRITOL 4-PHOSPHATE CYTIDYLYLTRANSFERASE, CHLOROPLASTIC"/>
    <property type="match status" value="1"/>
</dbReference>
<sequence length="161" mass="17589">VIVAGGVSTRFGGDIPKQFIKINGQEILSFSVKTFLQHPQIDEVIIVSPKNWVDHVSKKYPKCKVVEAGEHRQNSSLNGLDTVSSGAINVLIHDAARPFVSNQIISDCLSSLVAYDASAPIIPSIDSLVKWDGQTASYIDRADIQIIQTPQCFNKQIITDV</sequence>
<keyword evidence="1" id="KW-0808">Transferase</keyword>
<dbReference type="InterPro" id="IPR018294">
    <property type="entry name" value="ISPD_synthase_CS"/>
</dbReference>
<dbReference type="InterPro" id="IPR029044">
    <property type="entry name" value="Nucleotide-diphossugar_trans"/>
</dbReference>
<proteinExistence type="predicted"/>
<dbReference type="GO" id="GO:0050518">
    <property type="term" value="F:2-C-methyl-D-erythritol 4-phosphate cytidylyltransferase activity"/>
    <property type="evidence" value="ECO:0007669"/>
    <property type="project" value="TreeGrafter"/>
</dbReference>
<organism evidence="3">
    <name type="scientific">marine metagenome</name>
    <dbReference type="NCBI Taxonomy" id="408172"/>
    <lineage>
        <taxon>unclassified sequences</taxon>
        <taxon>metagenomes</taxon>
        <taxon>ecological metagenomes</taxon>
    </lineage>
</organism>